<dbReference type="GeneID" id="110252599"/>
<keyword evidence="10" id="KW-1185">Reference proteome</keyword>
<dbReference type="SUPFAM" id="SSF47459">
    <property type="entry name" value="HLH, helix-loop-helix DNA-binding domain"/>
    <property type="match status" value="1"/>
</dbReference>
<dbReference type="GO" id="GO:0000981">
    <property type="term" value="F:DNA-binding transcription factor activity, RNA polymerase II-specific"/>
    <property type="evidence" value="ECO:0007669"/>
    <property type="project" value="TreeGrafter"/>
</dbReference>
<evidence type="ECO:0000313" key="9">
    <source>
        <dbReference type="EnsemblMetazoa" id="XP_020915084.1"/>
    </source>
</evidence>
<protein>
    <recommendedName>
        <fullName evidence="8">BHLH domain-containing protein</fullName>
    </recommendedName>
</protein>
<dbReference type="GO" id="GO:0046983">
    <property type="term" value="F:protein dimerization activity"/>
    <property type="evidence" value="ECO:0007669"/>
    <property type="project" value="InterPro"/>
</dbReference>
<dbReference type="InterPro" id="IPR036638">
    <property type="entry name" value="HLH_DNA-bd_sf"/>
</dbReference>
<dbReference type="SMART" id="SM00353">
    <property type="entry name" value="HLH"/>
    <property type="match status" value="1"/>
</dbReference>
<dbReference type="Proteomes" id="UP000887567">
    <property type="component" value="Unplaced"/>
</dbReference>
<keyword evidence="2" id="KW-0805">Transcription regulation</keyword>
<organism evidence="9 10">
    <name type="scientific">Exaiptasia diaphana</name>
    <name type="common">Tropical sea anemone</name>
    <name type="synonym">Aiptasia pulchella</name>
    <dbReference type="NCBI Taxonomy" id="2652724"/>
    <lineage>
        <taxon>Eukaryota</taxon>
        <taxon>Metazoa</taxon>
        <taxon>Cnidaria</taxon>
        <taxon>Anthozoa</taxon>
        <taxon>Hexacorallia</taxon>
        <taxon>Actiniaria</taxon>
        <taxon>Aiptasiidae</taxon>
        <taxon>Exaiptasia</taxon>
    </lineage>
</organism>
<evidence type="ECO:0000259" key="8">
    <source>
        <dbReference type="PROSITE" id="PS50888"/>
    </source>
</evidence>
<dbReference type="OMA" id="EISAHED"/>
<evidence type="ECO:0000313" key="10">
    <source>
        <dbReference type="Proteomes" id="UP000887567"/>
    </source>
</evidence>
<dbReference type="PANTHER" id="PTHR15741">
    <property type="entry name" value="BASIC HELIX-LOOP-HELIX ZIP TRANSCRIPTION FACTOR"/>
    <property type="match status" value="1"/>
</dbReference>
<comment type="subcellular location">
    <subcellularLocation>
        <location evidence="1">Nucleus</location>
    </subcellularLocation>
</comment>
<evidence type="ECO:0000256" key="5">
    <source>
        <dbReference type="ARBA" id="ARBA00023242"/>
    </source>
</evidence>
<feature type="coiled-coil region" evidence="6">
    <location>
        <begin position="164"/>
        <end position="205"/>
    </location>
</feature>
<dbReference type="KEGG" id="epa:110252599"/>
<keyword evidence="4" id="KW-0804">Transcription</keyword>
<dbReference type="Pfam" id="PF00010">
    <property type="entry name" value="HLH"/>
    <property type="match status" value="1"/>
</dbReference>
<reference evidence="9" key="1">
    <citation type="submission" date="2022-11" db="UniProtKB">
        <authorList>
            <consortium name="EnsemblMetazoa"/>
        </authorList>
    </citation>
    <scope>IDENTIFICATION</scope>
</reference>
<dbReference type="Gene3D" id="4.10.280.10">
    <property type="entry name" value="Helix-loop-helix DNA-binding domain"/>
    <property type="match status" value="1"/>
</dbReference>
<dbReference type="FunFam" id="4.10.280.10:FF:000036">
    <property type="entry name" value="Transcription factor AP-4"/>
    <property type="match status" value="1"/>
</dbReference>
<sequence length="265" mass="30323">MTEECRSKLDSLDESFLDDTASDVDCSSSPESDRDRERRLRREIANSNERRRMQSINSGFQALRTLIPNADGEKLSKAAILQQTAEYIFSLEQDKTKLLQQNTTLKRILSHCGQNEAIKADENEIPCKRHRTENDGHAKARGSNQTDPKDKDENDNNISQDDLMEDLQKELIDLRCQLEKERRLRISLEGQKQKLESEFNELKAKCQGKYTANKALATTRQNLDTIVQAIKHLEGDCPDSEETPIKFKADVLSKNTDLTSRRLIV</sequence>
<dbReference type="RefSeq" id="XP_020915084.1">
    <property type="nucleotide sequence ID" value="XM_021059425.2"/>
</dbReference>
<name>A0A913Y6W9_EXADI</name>
<accession>A0A913Y6W9</accession>
<feature type="region of interest" description="Disordered" evidence="7">
    <location>
        <begin position="19"/>
        <end position="38"/>
    </location>
</feature>
<dbReference type="PANTHER" id="PTHR15741:SF27">
    <property type="entry name" value="TRANSCRIPTION FACTOR AP-4"/>
    <property type="match status" value="1"/>
</dbReference>
<dbReference type="PROSITE" id="PS50888">
    <property type="entry name" value="BHLH"/>
    <property type="match status" value="1"/>
</dbReference>
<dbReference type="AlphaFoldDB" id="A0A913Y6W9"/>
<keyword evidence="5" id="KW-0539">Nucleus</keyword>
<evidence type="ECO:0000256" key="4">
    <source>
        <dbReference type="ARBA" id="ARBA00023163"/>
    </source>
</evidence>
<evidence type="ECO:0000256" key="3">
    <source>
        <dbReference type="ARBA" id="ARBA00023125"/>
    </source>
</evidence>
<dbReference type="EnsemblMetazoa" id="XM_021059425.2">
    <property type="protein sequence ID" value="XP_020915084.1"/>
    <property type="gene ID" value="LOC110252599"/>
</dbReference>
<evidence type="ECO:0000256" key="7">
    <source>
        <dbReference type="SAM" id="MobiDB-lite"/>
    </source>
</evidence>
<feature type="domain" description="BHLH" evidence="8">
    <location>
        <begin position="40"/>
        <end position="91"/>
    </location>
</feature>
<dbReference type="GO" id="GO:0005634">
    <property type="term" value="C:nucleus"/>
    <property type="evidence" value="ECO:0007669"/>
    <property type="project" value="UniProtKB-SubCell"/>
</dbReference>
<evidence type="ECO:0000256" key="1">
    <source>
        <dbReference type="ARBA" id="ARBA00004123"/>
    </source>
</evidence>
<proteinExistence type="predicted"/>
<dbReference type="InterPro" id="IPR052207">
    <property type="entry name" value="Max-like/E-box_TFs"/>
</dbReference>
<evidence type="ECO:0000256" key="2">
    <source>
        <dbReference type="ARBA" id="ARBA00023015"/>
    </source>
</evidence>
<feature type="region of interest" description="Disordered" evidence="7">
    <location>
        <begin position="123"/>
        <end position="160"/>
    </location>
</feature>
<evidence type="ECO:0000256" key="6">
    <source>
        <dbReference type="SAM" id="Coils"/>
    </source>
</evidence>
<dbReference type="OrthoDB" id="10029128at2759"/>
<feature type="compositionally biased region" description="Basic and acidic residues" evidence="7">
    <location>
        <begin position="123"/>
        <end position="138"/>
    </location>
</feature>
<dbReference type="GO" id="GO:0000978">
    <property type="term" value="F:RNA polymerase II cis-regulatory region sequence-specific DNA binding"/>
    <property type="evidence" value="ECO:0007669"/>
    <property type="project" value="TreeGrafter"/>
</dbReference>
<keyword evidence="3" id="KW-0238">DNA-binding</keyword>
<dbReference type="CDD" id="cd11419">
    <property type="entry name" value="bHLHzip_TFAP4"/>
    <property type="match status" value="1"/>
</dbReference>
<dbReference type="InterPro" id="IPR011598">
    <property type="entry name" value="bHLH_dom"/>
</dbReference>
<keyword evidence="6" id="KW-0175">Coiled coil</keyword>